<dbReference type="GO" id="GO:0061630">
    <property type="term" value="F:ubiquitin protein ligase activity"/>
    <property type="evidence" value="ECO:0007669"/>
    <property type="project" value="UniProtKB-EC"/>
</dbReference>
<gene>
    <name evidence="12" type="ORF">RCC_10269</name>
</gene>
<dbReference type="InterPro" id="IPR031127">
    <property type="entry name" value="E3_UB_ligase_RBR"/>
</dbReference>
<dbReference type="GO" id="GO:0008270">
    <property type="term" value="F:zinc ion binding"/>
    <property type="evidence" value="ECO:0007669"/>
    <property type="project" value="UniProtKB-KW"/>
</dbReference>
<dbReference type="Pfam" id="PF01485">
    <property type="entry name" value="IBR"/>
    <property type="match status" value="1"/>
</dbReference>
<accession>A0A2D3VNN9</accession>
<keyword evidence="5" id="KW-0677">Repeat</keyword>
<evidence type="ECO:0000259" key="11">
    <source>
        <dbReference type="PROSITE" id="PS51873"/>
    </source>
</evidence>
<evidence type="ECO:0000256" key="4">
    <source>
        <dbReference type="ARBA" id="ARBA00022723"/>
    </source>
</evidence>
<dbReference type="Proteomes" id="UP000225277">
    <property type="component" value="Unassembled WGS sequence"/>
</dbReference>
<evidence type="ECO:0000256" key="2">
    <source>
        <dbReference type="ARBA" id="ARBA00012251"/>
    </source>
</evidence>
<dbReference type="EMBL" id="FJUY01000021">
    <property type="protein sequence ID" value="CZT24544.1"/>
    <property type="molecule type" value="Genomic_DNA"/>
</dbReference>
<dbReference type="InterPro" id="IPR013083">
    <property type="entry name" value="Znf_RING/FYVE/PHD"/>
</dbReference>
<evidence type="ECO:0000259" key="10">
    <source>
        <dbReference type="PROSITE" id="PS50089"/>
    </source>
</evidence>
<evidence type="ECO:0000313" key="12">
    <source>
        <dbReference type="EMBL" id="CZT24544.1"/>
    </source>
</evidence>
<dbReference type="CDD" id="cd22584">
    <property type="entry name" value="Rcat_RBR_unk"/>
    <property type="match status" value="1"/>
</dbReference>
<keyword evidence="7" id="KW-0833">Ubl conjugation pathway</keyword>
<keyword evidence="3" id="KW-0808">Transferase</keyword>
<evidence type="ECO:0000313" key="13">
    <source>
        <dbReference type="Proteomes" id="UP000225277"/>
    </source>
</evidence>
<proteinExistence type="predicted"/>
<evidence type="ECO:0000256" key="8">
    <source>
        <dbReference type="ARBA" id="ARBA00022833"/>
    </source>
</evidence>
<dbReference type="GeneID" id="35605316"/>
<evidence type="ECO:0000256" key="1">
    <source>
        <dbReference type="ARBA" id="ARBA00001798"/>
    </source>
</evidence>
<dbReference type="GO" id="GO:0016567">
    <property type="term" value="P:protein ubiquitination"/>
    <property type="evidence" value="ECO:0007669"/>
    <property type="project" value="InterPro"/>
</dbReference>
<dbReference type="AlphaFoldDB" id="A0A2D3VNN9"/>
<feature type="domain" description="RING-type" evidence="11">
    <location>
        <begin position="73"/>
        <end position="261"/>
    </location>
</feature>
<evidence type="ECO:0000256" key="6">
    <source>
        <dbReference type="ARBA" id="ARBA00022771"/>
    </source>
</evidence>
<keyword evidence="4" id="KW-0479">Metal-binding</keyword>
<evidence type="ECO:0000256" key="9">
    <source>
        <dbReference type="PROSITE-ProRule" id="PRU00175"/>
    </source>
</evidence>
<keyword evidence="8" id="KW-0862">Zinc</keyword>
<keyword evidence="13" id="KW-1185">Reference proteome</keyword>
<dbReference type="Pfam" id="PF22191">
    <property type="entry name" value="IBR_1"/>
    <property type="match status" value="1"/>
</dbReference>
<dbReference type="Gene3D" id="1.20.120.1750">
    <property type="match status" value="1"/>
</dbReference>
<dbReference type="InterPro" id="IPR002867">
    <property type="entry name" value="IBR_dom"/>
</dbReference>
<dbReference type="PROSITE" id="PS51873">
    <property type="entry name" value="TRIAD"/>
    <property type="match status" value="1"/>
</dbReference>
<keyword evidence="6 9" id="KW-0863">Zinc-finger</keyword>
<evidence type="ECO:0000256" key="5">
    <source>
        <dbReference type="ARBA" id="ARBA00022737"/>
    </source>
</evidence>
<dbReference type="PROSITE" id="PS50089">
    <property type="entry name" value="ZF_RING_2"/>
    <property type="match status" value="1"/>
</dbReference>
<organism evidence="12 13">
    <name type="scientific">Ramularia collo-cygni</name>
    <dbReference type="NCBI Taxonomy" id="112498"/>
    <lineage>
        <taxon>Eukaryota</taxon>
        <taxon>Fungi</taxon>
        <taxon>Dikarya</taxon>
        <taxon>Ascomycota</taxon>
        <taxon>Pezizomycotina</taxon>
        <taxon>Dothideomycetes</taxon>
        <taxon>Dothideomycetidae</taxon>
        <taxon>Mycosphaerellales</taxon>
        <taxon>Mycosphaerellaceae</taxon>
        <taxon>Ramularia</taxon>
    </lineage>
</organism>
<dbReference type="InterPro" id="IPR017907">
    <property type="entry name" value="Znf_RING_CS"/>
</dbReference>
<dbReference type="EC" id="2.3.2.31" evidence="2"/>
<name>A0A2D3VNN9_9PEZI</name>
<reference evidence="12 13" key="1">
    <citation type="submission" date="2016-03" db="EMBL/GenBank/DDBJ databases">
        <authorList>
            <person name="Ploux O."/>
        </authorList>
    </citation>
    <scope>NUCLEOTIDE SEQUENCE [LARGE SCALE GENOMIC DNA]</scope>
    <source>
        <strain evidence="12 13">URUG2</strain>
    </source>
</reference>
<dbReference type="InterPro" id="IPR044066">
    <property type="entry name" value="TRIAD_supradom"/>
</dbReference>
<dbReference type="PANTHER" id="PTHR11685">
    <property type="entry name" value="RBR FAMILY RING FINGER AND IBR DOMAIN-CONTAINING"/>
    <property type="match status" value="1"/>
</dbReference>
<dbReference type="RefSeq" id="XP_023631268.1">
    <property type="nucleotide sequence ID" value="XM_023775500.1"/>
</dbReference>
<dbReference type="InterPro" id="IPR001841">
    <property type="entry name" value="Znf_RING"/>
</dbReference>
<dbReference type="PROSITE" id="PS00518">
    <property type="entry name" value="ZF_RING_1"/>
    <property type="match status" value="1"/>
</dbReference>
<dbReference type="STRING" id="112498.A0A2D3VNN9"/>
<feature type="domain" description="RING-type" evidence="10">
    <location>
        <begin position="77"/>
        <end position="121"/>
    </location>
</feature>
<comment type="catalytic activity">
    <reaction evidence="1">
        <text>[E2 ubiquitin-conjugating enzyme]-S-ubiquitinyl-L-cysteine + [acceptor protein]-L-lysine = [E2 ubiquitin-conjugating enzyme]-L-cysteine + [acceptor protein]-N(6)-ubiquitinyl-L-lysine.</text>
        <dbReference type="EC" id="2.3.2.31"/>
    </reaction>
</comment>
<dbReference type="OrthoDB" id="3650316at2759"/>
<dbReference type="Gene3D" id="3.30.40.10">
    <property type="entry name" value="Zinc/RING finger domain, C3HC4 (zinc finger)"/>
    <property type="match status" value="1"/>
</dbReference>
<evidence type="ECO:0000256" key="3">
    <source>
        <dbReference type="ARBA" id="ARBA00022679"/>
    </source>
</evidence>
<evidence type="ECO:0000256" key="7">
    <source>
        <dbReference type="ARBA" id="ARBA00022786"/>
    </source>
</evidence>
<dbReference type="SUPFAM" id="SSF57850">
    <property type="entry name" value="RING/U-box"/>
    <property type="match status" value="2"/>
</dbReference>
<sequence>MAAQADVFDGMDDLTAQMCIDLQLEDLAAVTGAFVPSATSPSDAEVALELHRTELKAYRAERGLPEPPPAAVVRFKCEACGDRFTDEESVQTPCLHHYCNECLEELFLLSMRDRTLYPPRCCRQPIPWEEVRDVVSEEFKVSFEEKREELDDPSPMYCHDKRCSKYVKPDARDTTSATCSNCHRMTCTLCKQEIHWSACPEDEEVKKMREYAKKEGNQECTRCHQLVELALGCNHITCLCKHEFCYGCGIEWKHCECRVWDEDRLLARADNVANRPGMGGAAAAPAIAEQLRRDHQDCDDHGHQRMVSERGSHLCEGCQQVQPLFYYRCRACHTVLCRRCRRNRA</sequence>
<protein>
    <recommendedName>
        <fullName evidence="2">RBR-type E3 ubiquitin transferase</fullName>
        <ecNumber evidence="2">2.3.2.31</ecNumber>
    </recommendedName>
</protein>